<protein>
    <submittedName>
        <fullName evidence="8">NAD(P)/FAD-dependent oxidoreductase</fullName>
    </submittedName>
</protein>
<dbReference type="PANTHER" id="PTHR43872:SF1">
    <property type="entry name" value="MONOOXYGENASE, PUTATIVE (AFU_ORTHOLOGUE AFUA_8G02570)-RELATED"/>
    <property type="match status" value="1"/>
</dbReference>
<keyword evidence="6" id="KW-0560">Oxidoreductase</keyword>
<dbReference type="Proteomes" id="UP000319897">
    <property type="component" value="Unassembled WGS sequence"/>
</dbReference>
<dbReference type="InterPro" id="IPR036188">
    <property type="entry name" value="FAD/NAD-bd_sf"/>
</dbReference>
<dbReference type="EMBL" id="VFSU01000016">
    <property type="protein sequence ID" value="TPE62833.1"/>
    <property type="molecule type" value="Genomic_DNA"/>
</dbReference>
<keyword evidence="9" id="KW-1185">Reference proteome</keyword>
<reference evidence="8 9" key="1">
    <citation type="submission" date="2019-06" db="EMBL/GenBank/DDBJ databases">
        <authorList>
            <person name="Lee I."/>
            <person name="Jang G.I."/>
            <person name="Hwang C.Y."/>
        </authorList>
    </citation>
    <scope>NUCLEOTIDE SEQUENCE [LARGE SCALE GENOMIC DNA]</scope>
    <source>
        <strain evidence="8 9">PAMC 28131</strain>
    </source>
</reference>
<dbReference type="Pfam" id="PF13450">
    <property type="entry name" value="NAD_binding_8"/>
    <property type="match status" value="1"/>
</dbReference>
<keyword evidence="4" id="KW-0274">FAD</keyword>
<name>A0A501XR73_9SPHN</name>
<evidence type="ECO:0000313" key="8">
    <source>
        <dbReference type="EMBL" id="TPE62833.1"/>
    </source>
</evidence>
<dbReference type="AlphaFoldDB" id="A0A501XR73"/>
<dbReference type="OrthoDB" id="312624at2"/>
<dbReference type="GO" id="GO:0004499">
    <property type="term" value="F:N,N-dimethylaniline monooxygenase activity"/>
    <property type="evidence" value="ECO:0007669"/>
    <property type="project" value="InterPro"/>
</dbReference>
<comment type="cofactor">
    <cofactor evidence="1">
        <name>FAD</name>
        <dbReference type="ChEBI" id="CHEBI:57692"/>
    </cofactor>
</comment>
<evidence type="ECO:0000256" key="5">
    <source>
        <dbReference type="ARBA" id="ARBA00022857"/>
    </source>
</evidence>
<evidence type="ECO:0000256" key="1">
    <source>
        <dbReference type="ARBA" id="ARBA00001974"/>
    </source>
</evidence>
<evidence type="ECO:0000256" key="3">
    <source>
        <dbReference type="ARBA" id="ARBA00022630"/>
    </source>
</evidence>
<dbReference type="PANTHER" id="PTHR43872">
    <property type="entry name" value="MONOOXYGENASE, PUTATIVE (AFU_ORTHOLOGUE AFUA_8G02570)-RELATED"/>
    <property type="match status" value="1"/>
</dbReference>
<dbReference type="Pfam" id="PF00743">
    <property type="entry name" value="FMO-like"/>
    <property type="match status" value="1"/>
</dbReference>
<dbReference type="RefSeq" id="WP_140927272.1">
    <property type="nucleotide sequence ID" value="NZ_VFSU01000016.1"/>
</dbReference>
<dbReference type="PRINTS" id="PR00411">
    <property type="entry name" value="PNDRDTASEI"/>
</dbReference>
<sequence length="491" mass="55057">MDSFDVVIVGAGLSGIGAAWHLQDKCKGKSFTILEARDAIGGTWDLFRYPGIRSDSDMFTLGYNFRPWTEQKAIADGPHILKYVNDTAREGGIDQHIRFHHKVTEASFDSSTGRWTVTADTPDGPRQFSCRMLLMAAGYYSYDNPHNPPFAGEDSFAGRIFHAQLWPKDVDYRNKRVVVIGSGATAVTIVPVVARDAAHVTMLQRSPTWMVSRPAEDKIANFLRRILPPMAAYNLVRWRNVLMQNWFFKRTRSHPEKVNKAVTDMLLKELPEDVVKAHFQPGYNVWDQRLCLVPDSDFFNAVKDGTASVVTDHVDHFDAGGIALKSGQHLDADIIVKATGLRLQVLGGAKVMVDGKEIRPNDRYVYRGMMLEGVPNLVYVFGYFNASWTLRADLTCEWACRLLAALDNPATPIAVPERGVDLQDEPLLLNSGYVQRALDTLPRQSSTDPWRDTQDYLRDRQSIHQDPLSDGTLKFHPLAPARAQPFAQAAE</sequence>
<dbReference type="GO" id="GO:0050661">
    <property type="term" value="F:NADP binding"/>
    <property type="evidence" value="ECO:0007669"/>
    <property type="project" value="InterPro"/>
</dbReference>
<comment type="caution">
    <text evidence="8">The sequence shown here is derived from an EMBL/GenBank/DDBJ whole genome shotgun (WGS) entry which is preliminary data.</text>
</comment>
<evidence type="ECO:0000313" key="9">
    <source>
        <dbReference type="Proteomes" id="UP000319897"/>
    </source>
</evidence>
<gene>
    <name evidence="8" type="ORF">FJQ54_04745</name>
</gene>
<keyword evidence="3" id="KW-0285">Flavoprotein</keyword>
<evidence type="ECO:0000256" key="4">
    <source>
        <dbReference type="ARBA" id="ARBA00022827"/>
    </source>
</evidence>
<keyword evidence="7" id="KW-0503">Monooxygenase</keyword>
<proteinExistence type="inferred from homology"/>
<organism evidence="8 9">
    <name type="scientific">Sandaracinobacter neustonicus</name>
    <dbReference type="NCBI Taxonomy" id="1715348"/>
    <lineage>
        <taxon>Bacteria</taxon>
        <taxon>Pseudomonadati</taxon>
        <taxon>Pseudomonadota</taxon>
        <taxon>Alphaproteobacteria</taxon>
        <taxon>Sphingomonadales</taxon>
        <taxon>Sphingosinicellaceae</taxon>
        <taxon>Sandaracinobacter</taxon>
    </lineage>
</organism>
<evidence type="ECO:0000256" key="7">
    <source>
        <dbReference type="ARBA" id="ARBA00023033"/>
    </source>
</evidence>
<dbReference type="GO" id="GO:0050660">
    <property type="term" value="F:flavin adenine dinucleotide binding"/>
    <property type="evidence" value="ECO:0007669"/>
    <property type="project" value="InterPro"/>
</dbReference>
<comment type="similarity">
    <text evidence="2">Belongs to the FAD-binding monooxygenase family.</text>
</comment>
<dbReference type="InterPro" id="IPR020946">
    <property type="entry name" value="Flavin_mOase-like"/>
</dbReference>
<dbReference type="Gene3D" id="3.50.50.60">
    <property type="entry name" value="FAD/NAD(P)-binding domain"/>
    <property type="match status" value="1"/>
</dbReference>
<dbReference type="SUPFAM" id="SSF51905">
    <property type="entry name" value="FAD/NAD(P)-binding domain"/>
    <property type="match status" value="1"/>
</dbReference>
<dbReference type="InterPro" id="IPR051820">
    <property type="entry name" value="FAD-binding_MO"/>
</dbReference>
<accession>A0A501XR73</accession>
<evidence type="ECO:0000256" key="2">
    <source>
        <dbReference type="ARBA" id="ARBA00010139"/>
    </source>
</evidence>
<evidence type="ECO:0000256" key="6">
    <source>
        <dbReference type="ARBA" id="ARBA00023002"/>
    </source>
</evidence>
<keyword evidence="5" id="KW-0521">NADP</keyword>
<dbReference type="FunFam" id="3.50.50.60:FF:000228">
    <property type="entry name" value="FAD-containing monooxygenase EthA"/>
    <property type="match status" value="1"/>
</dbReference>